<keyword evidence="1" id="KW-0812">Transmembrane</keyword>
<proteinExistence type="predicted"/>
<evidence type="ECO:0000256" key="1">
    <source>
        <dbReference type="SAM" id="Phobius"/>
    </source>
</evidence>
<dbReference type="EMBL" id="CP129675">
    <property type="protein sequence ID" value="XDS47169.1"/>
    <property type="molecule type" value="Genomic_DNA"/>
</dbReference>
<gene>
    <name evidence="4" type="ORF">QN062_03190</name>
    <name evidence="3" type="ORF">QN216_07200</name>
    <name evidence="2" type="ORF">QN217_03255</name>
</gene>
<keyword evidence="1" id="KW-1133">Transmembrane helix</keyword>
<accession>A0AB39UH17</accession>
<dbReference type="KEGG" id="bfk:QN062_03190"/>
<feature type="transmembrane region" description="Helical" evidence="1">
    <location>
        <begin position="64"/>
        <end position="82"/>
    </location>
</feature>
<dbReference type="EMBL" id="CP129682">
    <property type="protein sequence ID" value="XDS48125.1"/>
    <property type="molecule type" value="Genomic_DNA"/>
</dbReference>
<dbReference type="AlphaFoldDB" id="A0AB39UH17"/>
<sequence>MTSDKDAQMNGSAAYARFLPTSALSWVTMIVRAVFELGIALNLYGMLERIVHAIVWSSEEAASLSSYVTAISLIAIASYMAWRVFSLQWKRSDLFSICVGYTVASMPLVFLADALFSMNWVRLIAGALMLVMGTRIICRDDHDFASWFMDFSEPGSFERWAKRIVYLILKLAVSLVFVSILWKLVDGLQYVTRIEVWDWYFPALDTTSIQMFYRPIMMALIVMAVYFTVNSGGWYSNATVRAIIVTAIILAALIVVYSLSSSFLVYCFLNAIGIVLAVIVACIAFSLVIAMISGS</sequence>
<protein>
    <submittedName>
        <fullName evidence="3">Uncharacterized protein</fullName>
    </submittedName>
</protein>
<feature type="transmembrane region" description="Helical" evidence="1">
    <location>
        <begin position="211"/>
        <end position="229"/>
    </location>
</feature>
<reference evidence="3" key="1">
    <citation type="submission" date="2023-07" db="EMBL/GenBank/DDBJ databases">
        <title>Bifidobacterium aquikefiriaerophilum sp. nov. and Bifidobacterium eccum sp. nov., isolated from water kefir.</title>
        <authorList>
            <person name="Breselge S."/>
            <person name="Bellassi P."/>
            <person name="Barcenilla C."/>
            <person name="Alvarez-Ordonez A."/>
            <person name="Morelli L."/>
            <person name="Cotter P.D."/>
        </authorList>
    </citation>
    <scope>NUCLEOTIDE SEQUENCE</scope>
    <source>
        <strain evidence="4">WK012_4_13</strain>
        <strain evidence="3">WK013_4_14</strain>
        <strain evidence="2">WK048_4_13</strain>
    </source>
</reference>
<feature type="transmembrane region" description="Helical" evidence="1">
    <location>
        <begin position="21"/>
        <end position="44"/>
    </location>
</feature>
<feature type="transmembrane region" description="Helical" evidence="1">
    <location>
        <begin position="94"/>
        <end position="114"/>
    </location>
</feature>
<keyword evidence="1" id="KW-0472">Membrane</keyword>
<feature type="transmembrane region" description="Helical" evidence="1">
    <location>
        <begin position="164"/>
        <end position="182"/>
    </location>
</feature>
<organism evidence="3">
    <name type="scientific">Bifidobacterium fermentum</name>
    <dbReference type="NCBI Taxonomy" id="3059035"/>
    <lineage>
        <taxon>Bacteria</taxon>
        <taxon>Bacillati</taxon>
        <taxon>Actinomycetota</taxon>
        <taxon>Actinomycetes</taxon>
        <taxon>Bifidobacteriales</taxon>
        <taxon>Bifidobacteriaceae</taxon>
        <taxon>Bifidobacterium</taxon>
    </lineage>
</organism>
<dbReference type="RefSeq" id="WP_369342158.1">
    <property type="nucleotide sequence ID" value="NZ_CP129675.1"/>
</dbReference>
<evidence type="ECO:0000313" key="3">
    <source>
        <dbReference type="EMBL" id="XDS48125.1"/>
    </source>
</evidence>
<evidence type="ECO:0000313" key="2">
    <source>
        <dbReference type="EMBL" id="XDS47169.1"/>
    </source>
</evidence>
<feature type="transmembrane region" description="Helical" evidence="1">
    <location>
        <begin position="120"/>
        <end position="138"/>
    </location>
</feature>
<name>A0AB39UH17_9BIFI</name>
<dbReference type="EMBL" id="CP129683">
    <property type="protein sequence ID" value="XDS51196.1"/>
    <property type="molecule type" value="Genomic_DNA"/>
</dbReference>
<evidence type="ECO:0000313" key="4">
    <source>
        <dbReference type="EMBL" id="XDS51196.1"/>
    </source>
</evidence>
<feature type="transmembrane region" description="Helical" evidence="1">
    <location>
        <begin position="263"/>
        <end position="292"/>
    </location>
</feature>
<feature type="transmembrane region" description="Helical" evidence="1">
    <location>
        <begin position="238"/>
        <end position="257"/>
    </location>
</feature>